<evidence type="ECO:0000256" key="2">
    <source>
        <dbReference type="SAM" id="SignalP"/>
    </source>
</evidence>
<evidence type="ECO:0000256" key="1">
    <source>
        <dbReference type="SAM" id="MobiDB-lite"/>
    </source>
</evidence>
<evidence type="ECO:0000313" key="4">
    <source>
        <dbReference type="Proteomes" id="UP001232148"/>
    </source>
</evidence>
<feature type="compositionally biased region" description="Basic and acidic residues" evidence="1">
    <location>
        <begin position="44"/>
        <end position="54"/>
    </location>
</feature>
<organism evidence="3 4">
    <name type="scientific">Colletotrichum zoysiae</name>
    <dbReference type="NCBI Taxonomy" id="1216348"/>
    <lineage>
        <taxon>Eukaryota</taxon>
        <taxon>Fungi</taxon>
        <taxon>Dikarya</taxon>
        <taxon>Ascomycota</taxon>
        <taxon>Pezizomycotina</taxon>
        <taxon>Sordariomycetes</taxon>
        <taxon>Hypocreomycetidae</taxon>
        <taxon>Glomerellales</taxon>
        <taxon>Glomerellaceae</taxon>
        <taxon>Colletotrichum</taxon>
        <taxon>Colletotrichum graminicola species complex</taxon>
    </lineage>
</organism>
<dbReference type="AlphaFoldDB" id="A0AAD9HNB8"/>
<evidence type="ECO:0000313" key="3">
    <source>
        <dbReference type="EMBL" id="KAK2032270.1"/>
    </source>
</evidence>
<proteinExistence type="predicted"/>
<evidence type="ECO:0008006" key="5">
    <source>
        <dbReference type="Google" id="ProtNLM"/>
    </source>
</evidence>
<feature type="signal peptide" evidence="2">
    <location>
        <begin position="1"/>
        <end position="20"/>
    </location>
</feature>
<sequence>MRRRLVSLVLGFRFADVSFAAGLAHQLTPPPPPADKTGSKRAVKVSEKKNENKQETDLGRGFFFCPVAAVCLGRTRPPRTRQTRQTDSCRCLALTGVVVSSSSALAISCCASPSGLGHTRTQHTHTTHTHTHTHVHHGHTLGAESLGGAAAAALSPLACFALLACSLARLLARSSNGRERPGTPFGCNRRHFSPGPQPNRGKGREGKGRVPKNRQTGRWLLPPPLLQPRSRF</sequence>
<feature type="region of interest" description="Disordered" evidence="1">
    <location>
        <begin position="26"/>
        <end position="54"/>
    </location>
</feature>
<dbReference type="Proteomes" id="UP001232148">
    <property type="component" value="Unassembled WGS sequence"/>
</dbReference>
<feature type="region of interest" description="Disordered" evidence="1">
    <location>
        <begin position="175"/>
        <end position="232"/>
    </location>
</feature>
<reference evidence="3" key="1">
    <citation type="submission" date="2021-06" db="EMBL/GenBank/DDBJ databases">
        <title>Comparative genomics, transcriptomics and evolutionary studies reveal genomic signatures of adaptation to plant cell wall in hemibiotrophic fungi.</title>
        <authorList>
            <consortium name="DOE Joint Genome Institute"/>
            <person name="Baroncelli R."/>
            <person name="Diaz J.F."/>
            <person name="Benocci T."/>
            <person name="Peng M."/>
            <person name="Battaglia E."/>
            <person name="Haridas S."/>
            <person name="Andreopoulos W."/>
            <person name="Labutti K."/>
            <person name="Pangilinan J."/>
            <person name="Floch G.L."/>
            <person name="Makela M.R."/>
            <person name="Henrissat B."/>
            <person name="Grigoriev I.V."/>
            <person name="Crouch J.A."/>
            <person name="De Vries R.P."/>
            <person name="Sukno S.A."/>
            <person name="Thon M.R."/>
        </authorList>
    </citation>
    <scope>NUCLEOTIDE SEQUENCE</scope>
    <source>
        <strain evidence="3">MAFF235873</strain>
    </source>
</reference>
<dbReference type="EMBL" id="MU842832">
    <property type="protein sequence ID" value="KAK2032270.1"/>
    <property type="molecule type" value="Genomic_DNA"/>
</dbReference>
<feature type="compositionally biased region" description="Basic residues" evidence="1">
    <location>
        <begin position="120"/>
        <end position="139"/>
    </location>
</feature>
<feature type="chain" id="PRO_5042039684" description="Secreted protein" evidence="2">
    <location>
        <begin position="21"/>
        <end position="232"/>
    </location>
</feature>
<gene>
    <name evidence="3" type="ORF">LX32DRAFT_207666</name>
</gene>
<keyword evidence="2" id="KW-0732">Signal</keyword>
<keyword evidence="4" id="KW-1185">Reference proteome</keyword>
<feature type="region of interest" description="Disordered" evidence="1">
    <location>
        <begin position="120"/>
        <end position="140"/>
    </location>
</feature>
<name>A0AAD9HNB8_9PEZI</name>
<accession>A0AAD9HNB8</accession>
<comment type="caution">
    <text evidence="3">The sequence shown here is derived from an EMBL/GenBank/DDBJ whole genome shotgun (WGS) entry which is preliminary data.</text>
</comment>
<protein>
    <recommendedName>
        <fullName evidence="5">Secreted protein</fullName>
    </recommendedName>
</protein>